<gene>
    <name evidence="1" type="ORF">AX774_g7327</name>
</gene>
<dbReference type="EMBL" id="LSSK01001612">
    <property type="protein sequence ID" value="OMH79266.1"/>
    <property type="molecule type" value="Genomic_DNA"/>
</dbReference>
<dbReference type="InterPro" id="IPR002110">
    <property type="entry name" value="Ankyrin_rpt"/>
</dbReference>
<reference evidence="2" key="1">
    <citation type="submission" date="2017-01" db="EMBL/GenBank/DDBJ databases">
        <authorList>
            <person name="Wang Y."/>
            <person name="White M."/>
            <person name="Kvist S."/>
            <person name="Moncalvo J.-M."/>
        </authorList>
    </citation>
    <scope>NUCLEOTIDE SEQUENCE [LARGE SCALE GENOMIC DNA]</scope>
    <source>
        <strain evidence="2">COL-18-3</strain>
    </source>
</reference>
<comment type="caution">
    <text evidence="1">The sequence shown here is derived from an EMBL/GenBank/DDBJ whole genome shotgun (WGS) entry which is preliminary data.</text>
</comment>
<sequence>MIKFLVENGADPVVCKNIALKCACRSNDYELVKYLLSNGVSPRFSAGNGLKELCSGKRWDGKIFRALVEGGANPEAHKGLAMKRMWEENDTASIEFIEKRMAKKVKKDNRAKAIG</sequence>
<proteinExistence type="predicted"/>
<organism evidence="1 2">
    <name type="scientific">Zancudomyces culisetae</name>
    <name type="common">Gut fungus</name>
    <name type="synonym">Smittium culisetae</name>
    <dbReference type="NCBI Taxonomy" id="1213189"/>
    <lineage>
        <taxon>Eukaryota</taxon>
        <taxon>Fungi</taxon>
        <taxon>Fungi incertae sedis</taxon>
        <taxon>Zoopagomycota</taxon>
        <taxon>Kickxellomycotina</taxon>
        <taxon>Harpellomycetes</taxon>
        <taxon>Harpellales</taxon>
        <taxon>Legeriomycetaceae</taxon>
        <taxon>Zancudomyces</taxon>
    </lineage>
</organism>
<dbReference type="AlphaFoldDB" id="A0A1R1PE78"/>
<evidence type="ECO:0000313" key="2">
    <source>
        <dbReference type="Proteomes" id="UP000188320"/>
    </source>
</evidence>
<dbReference type="InterPro" id="IPR036770">
    <property type="entry name" value="Ankyrin_rpt-contain_sf"/>
</dbReference>
<dbReference type="OrthoDB" id="539213at2759"/>
<dbReference type="Gene3D" id="1.25.40.20">
    <property type="entry name" value="Ankyrin repeat-containing domain"/>
    <property type="match status" value="1"/>
</dbReference>
<evidence type="ECO:0000313" key="1">
    <source>
        <dbReference type="EMBL" id="OMH79266.1"/>
    </source>
</evidence>
<protein>
    <submittedName>
        <fullName evidence="1">Putative ankyrin repeat protein L99</fullName>
    </submittedName>
</protein>
<keyword evidence="2" id="KW-1185">Reference proteome</keyword>
<accession>A0A1R1PE78</accession>
<dbReference type="Proteomes" id="UP000188320">
    <property type="component" value="Unassembled WGS sequence"/>
</dbReference>
<name>A0A1R1PE78_ZANCU</name>
<dbReference type="Pfam" id="PF13606">
    <property type="entry name" value="Ank_3"/>
    <property type="match status" value="1"/>
</dbReference>
<dbReference type="SUPFAM" id="SSF48403">
    <property type="entry name" value="Ankyrin repeat"/>
    <property type="match status" value="1"/>
</dbReference>